<keyword evidence="1" id="KW-0812">Transmembrane</keyword>
<feature type="transmembrane region" description="Helical" evidence="1">
    <location>
        <begin position="180"/>
        <end position="199"/>
    </location>
</feature>
<dbReference type="RefSeq" id="WP_116342946.1">
    <property type="nucleotide sequence ID" value="NZ_OFSP01000078.1"/>
</dbReference>
<gene>
    <name evidence="2" type="ORF">CBM2589_U10149</name>
</gene>
<keyword evidence="1" id="KW-1133">Transmembrane helix</keyword>
<evidence type="ECO:0000313" key="3">
    <source>
        <dbReference type="Proteomes" id="UP000256297"/>
    </source>
</evidence>
<reference evidence="3" key="1">
    <citation type="submission" date="2018-01" db="EMBL/GenBank/DDBJ databases">
        <authorList>
            <person name="Gaut B.S."/>
            <person name="Morton B.R."/>
            <person name="Clegg M.T."/>
            <person name="Duvall M.R."/>
        </authorList>
    </citation>
    <scope>NUCLEOTIDE SEQUENCE [LARGE SCALE GENOMIC DNA]</scope>
</reference>
<feature type="transmembrane region" description="Helical" evidence="1">
    <location>
        <begin position="110"/>
        <end position="132"/>
    </location>
</feature>
<comment type="caution">
    <text evidence="2">The sequence shown here is derived from an EMBL/GenBank/DDBJ whole genome shotgun (WGS) entry which is preliminary data.</text>
</comment>
<feature type="transmembrane region" description="Helical" evidence="1">
    <location>
        <begin position="152"/>
        <end position="174"/>
    </location>
</feature>
<evidence type="ECO:0000313" key="2">
    <source>
        <dbReference type="EMBL" id="SOY77636.1"/>
    </source>
</evidence>
<dbReference type="AlphaFoldDB" id="A0A375CQG1"/>
<evidence type="ECO:0008006" key="4">
    <source>
        <dbReference type="Google" id="ProtNLM"/>
    </source>
</evidence>
<accession>A0A375CQG1</accession>
<dbReference type="EMBL" id="OFSP01000078">
    <property type="protein sequence ID" value="SOY77636.1"/>
    <property type="molecule type" value="Genomic_DNA"/>
</dbReference>
<dbReference type="Proteomes" id="UP000256297">
    <property type="component" value="Unassembled WGS sequence"/>
</dbReference>
<protein>
    <recommendedName>
        <fullName evidence="4">DUF4400 domain-containing protein</fullName>
    </recommendedName>
</protein>
<dbReference type="InterPro" id="IPR022266">
    <property type="entry name" value="DtrJ-like"/>
</dbReference>
<evidence type="ECO:0000256" key="1">
    <source>
        <dbReference type="SAM" id="Phobius"/>
    </source>
</evidence>
<proteinExistence type="predicted"/>
<feature type="transmembrane region" description="Helical" evidence="1">
    <location>
        <begin position="12"/>
        <end position="29"/>
    </location>
</feature>
<keyword evidence="1" id="KW-0472">Membrane</keyword>
<sequence>MASSRFVSHVRVWLLVSPLMLCALVPFIQNDAAFEVSDAEQASVSDWIGPASAREAASLANDRFDRWFVQSGALQASFAGSDADTALPDAGASEFGRGWMRRFWLTVYRAVYRATVAHHWLLGGFILFAALLNDGAVSRKIRAAGAGSANPVTFHVAAHGLLLCFGLGATALLLPVSLLAHWWTLAVCLVGLFSWRLAASFHVGI</sequence>
<organism evidence="2 3">
    <name type="scientific">Cupriavidus taiwanensis</name>
    <dbReference type="NCBI Taxonomy" id="164546"/>
    <lineage>
        <taxon>Bacteria</taxon>
        <taxon>Pseudomonadati</taxon>
        <taxon>Pseudomonadota</taxon>
        <taxon>Betaproteobacteria</taxon>
        <taxon>Burkholderiales</taxon>
        <taxon>Burkholderiaceae</taxon>
        <taxon>Cupriavidus</taxon>
    </lineage>
</organism>
<dbReference type="Pfam" id="PF14348">
    <property type="entry name" value="DtrJ-like"/>
    <property type="match status" value="1"/>
</dbReference>
<name>A0A375CQG1_9BURK</name>